<dbReference type="SUPFAM" id="SSF50475">
    <property type="entry name" value="FMN-binding split barrel"/>
    <property type="match status" value="1"/>
</dbReference>
<keyword evidence="2" id="KW-0560">Oxidoreductase</keyword>
<dbReference type="InterPro" id="IPR012349">
    <property type="entry name" value="Split_barrel_FMN-bd"/>
</dbReference>
<dbReference type="RefSeq" id="WP_048096445.1">
    <property type="nucleotide sequence ID" value="NZ_CP011267.1"/>
</dbReference>
<evidence type="ECO:0000313" key="5">
    <source>
        <dbReference type="Proteomes" id="UP000034723"/>
    </source>
</evidence>
<gene>
    <name evidence="4" type="ORF">GAH_01971</name>
</gene>
<dbReference type="OrthoDB" id="8522at2157"/>
<dbReference type="InterPro" id="IPR050268">
    <property type="entry name" value="NADH-dep_flavin_reductase"/>
</dbReference>
<dbReference type="GeneID" id="24804536"/>
<dbReference type="PANTHER" id="PTHR30466">
    <property type="entry name" value="FLAVIN REDUCTASE"/>
    <property type="match status" value="1"/>
</dbReference>
<dbReference type="InParanoid" id="A0A0F7DBA6"/>
<accession>A0A0F7DBA6</accession>
<keyword evidence="5" id="KW-1185">Reference proteome</keyword>
<dbReference type="KEGG" id="gah:GAH_01971"/>
<feature type="domain" description="Flavin reductase like" evidence="3">
    <location>
        <begin position="6"/>
        <end position="152"/>
    </location>
</feature>
<dbReference type="SMART" id="SM00903">
    <property type="entry name" value="Flavin_Reduct"/>
    <property type="match status" value="1"/>
</dbReference>
<dbReference type="GO" id="GO:0042602">
    <property type="term" value="F:riboflavin reductase (NADPH) activity"/>
    <property type="evidence" value="ECO:0007669"/>
    <property type="project" value="TreeGrafter"/>
</dbReference>
<dbReference type="AlphaFoldDB" id="A0A0F7DBA6"/>
<dbReference type="Gene3D" id="2.30.110.10">
    <property type="entry name" value="Electron Transport, Fmn-binding Protein, Chain A"/>
    <property type="match status" value="1"/>
</dbReference>
<dbReference type="InterPro" id="IPR002563">
    <property type="entry name" value="Flavin_Rdtase-like_dom"/>
</dbReference>
<name>A0A0F7DBA6_9EURY</name>
<dbReference type="PANTHER" id="PTHR30466:SF1">
    <property type="entry name" value="FMN REDUCTASE (NADH) RUTF"/>
    <property type="match status" value="1"/>
</dbReference>
<dbReference type="GO" id="GO:0010181">
    <property type="term" value="F:FMN binding"/>
    <property type="evidence" value="ECO:0007669"/>
    <property type="project" value="InterPro"/>
</dbReference>
<dbReference type="Proteomes" id="UP000034723">
    <property type="component" value="Chromosome"/>
</dbReference>
<dbReference type="Pfam" id="PF01613">
    <property type="entry name" value="Flavin_Reduct"/>
    <property type="match status" value="1"/>
</dbReference>
<evidence type="ECO:0000259" key="3">
    <source>
        <dbReference type="SMART" id="SM00903"/>
    </source>
</evidence>
<evidence type="ECO:0000313" key="4">
    <source>
        <dbReference type="EMBL" id="AKG90756.1"/>
    </source>
</evidence>
<dbReference type="PATRIC" id="fig|113653.22.peg.1939"/>
<evidence type="ECO:0000256" key="2">
    <source>
        <dbReference type="ARBA" id="ARBA00023002"/>
    </source>
</evidence>
<comment type="cofactor">
    <cofactor evidence="1">
        <name>FMN</name>
        <dbReference type="ChEBI" id="CHEBI:58210"/>
    </cofactor>
</comment>
<proteinExistence type="predicted"/>
<reference evidence="4 5" key="1">
    <citation type="submission" date="2015-04" db="EMBL/GenBank/DDBJ databases">
        <title>The complete genome sequence of the hyperthermophilic, obligate iron-reducing archaeon Geoglobus ahangari strain 234T.</title>
        <authorList>
            <person name="Manzella M.P."/>
            <person name="Holmes D.E."/>
            <person name="Rocheleau J.M."/>
            <person name="Chung A."/>
            <person name="Reguera G."/>
            <person name="Kashefi K."/>
        </authorList>
    </citation>
    <scope>NUCLEOTIDE SEQUENCE [LARGE SCALE GENOMIC DNA]</scope>
    <source>
        <strain evidence="4 5">234</strain>
    </source>
</reference>
<dbReference type="HOGENOM" id="CLU_059021_4_1_2"/>
<organism evidence="4 5">
    <name type="scientific">Geoglobus ahangari</name>
    <dbReference type="NCBI Taxonomy" id="113653"/>
    <lineage>
        <taxon>Archaea</taxon>
        <taxon>Methanobacteriati</taxon>
        <taxon>Methanobacteriota</taxon>
        <taxon>Archaeoglobi</taxon>
        <taxon>Archaeoglobales</taxon>
        <taxon>Archaeoglobaceae</taxon>
        <taxon>Geoglobus</taxon>
    </lineage>
</organism>
<protein>
    <recommendedName>
        <fullName evidence="3">Flavin reductase like domain-containing protein</fullName>
    </recommendedName>
</protein>
<dbReference type="STRING" id="113653.GAH_01971"/>
<evidence type="ECO:0000256" key="1">
    <source>
        <dbReference type="ARBA" id="ARBA00001917"/>
    </source>
</evidence>
<sequence length="168" mass="18718">MNPEALYRISYGLYVVSSHLDGRPNGQIANTVFQVTSDPVMVAACLNKQNLTHEYVSKSGVFSVSVLEKQTPMAFIGRFGFRSGRDLDKFDGVDFFWGKSGAPVVREHAIAYIEARVVDRMDVRSHTLFVGEVVEAEVLGGGEPLTYADYHYLKKGKTPQTATVYFRD</sequence>
<dbReference type="EMBL" id="CP011267">
    <property type="protein sequence ID" value="AKG90756.1"/>
    <property type="molecule type" value="Genomic_DNA"/>
</dbReference>